<evidence type="ECO:0000313" key="8">
    <source>
        <dbReference type="Proteomes" id="UP000271889"/>
    </source>
</evidence>
<comment type="caution">
    <text evidence="5">Lacks conserved residue(s) required for the propagation of feature annotation.</text>
</comment>
<dbReference type="GO" id="GO:2000304">
    <property type="term" value="P:positive regulation of ceramide biosynthetic process"/>
    <property type="evidence" value="ECO:0007669"/>
    <property type="project" value="TreeGrafter"/>
</dbReference>
<dbReference type="Pfam" id="PF01734">
    <property type="entry name" value="Patatin"/>
    <property type="match status" value="1"/>
</dbReference>
<keyword evidence="1" id="KW-0677">Repeat</keyword>
<protein>
    <recommendedName>
        <fullName evidence="6">PNPLA domain-containing protein</fullName>
    </recommendedName>
</protein>
<feature type="short sequence motif" description="DGA/G" evidence="5">
    <location>
        <begin position="64"/>
        <end position="66"/>
    </location>
</feature>
<evidence type="ECO:0000256" key="3">
    <source>
        <dbReference type="ARBA" id="ARBA00023043"/>
    </source>
</evidence>
<dbReference type="GO" id="GO:0006629">
    <property type="term" value="P:lipid metabolic process"/>
    <property type="evidence" value="ECO:0007669"/>
    <property type="project" value="UniProtKB-KW"/>
</dbReference>
<dbReference type="InterPro" id="IPR047148">
    <property type="entry name" value="PLPL9"/>
</dbReference>
<dbReference type="AlphaFoldDB" id="A0A3P6QVR8"/>
<evidence type="ECO:0000256" key="2">
    <source>
        <dbReference type="ARBA" id="ARBA00022801"/>
    </source>
</evidence>
<keyword evidence="4" id="KW-0443">Lipid metabolism</keyword>
<dbReference type="GO" id="GO:0052816">
    <property type="term" value="F:long-chain fatty acyl-CoA hydrolase activity"/>
    <property type="evidence" value="ECO:0007669"/>
    <property type="project" value="TreeGrafter"/>
</dbReference>
<organism evidence="7 8">
    <name type="scientific">Cylicostephanus goldi</name>
    <name type="common">Nematode worm</name>
    <dbReference type="NCBI Taxonomy" id="71465"/>
    <lineage>
        <taxon>Eukaryota</taxon>
        <taxon>Metazoa</taxon>
        <taxon>Ecdysozoa</taxon>
        <taxon>Nematoda</taxon>
        <taxon>Chromadorea</taxon>
        <taxon>Rhabditida</taxon>
        <taxon>Rhabditina</taxon>
        <taxon>Rhabditomorpha</taxon>
        <taxon>Strongyloidea</taxon>
        <taxon>Strongylidae</taxon>
        <taxon>Cylicostephanus</taxon>
    </lineage>
</organism>
<evidence type="ECO:0000256" key="5">
    <source>
        <dbReference type="PROSITE-ProRule" id="PRU01161"/>
    </source>
</evidence>
<dbReference type="InterPro" id="IPR002641">
    <property type="entry name" value="PNPLA_dom"/>
</dbReference>
<dbReference type="PROSITE" id="PS51635">
    <property type="entry name" value="PNPLA"/>
    <property type="match status" value="1"/>
</dbReference>
<dbReference type="SUPFAM" id="SSF52151">
    <property type="entry name" value="FabD/lysophospholipase-like"/>
    <property type="match status" value="1"/>
</dbReference>
<proteinExistence type="predicted"/>
<keyword evidence="2" id="KW-0378">Hydrolase</keyword>
<dbReference type="GO" id="GO:0047499">
    <property type="term" value="F:calcium-independent phospholipase A2 activity"/>
    <property type="evidence" value="ECO:0007669"/>
    <property type="project" value="InterPro"/>
</dbReference>
<name>A0A3P6QVR8_CYLGO</name>
<feature type="domain" description="PNPLA" evidence="6">
    <location>
        <begin position="1"/>
        <end position="77"/>
    </location>
</feature>
<gene>
    <name evidence="7" type="ORF">CGOC_LOCUS1705</name>
</gene>
<dbReference type="PANTHER" id="PTHR24139">
    <property type="entry name" value="CALCIUM-INDEPENDENT PHOSPHOLIPASE A2"/>
    <property type="match status" value="1"/>
</dbReference>
<dbReference type="Proteomes" id="UP000271889">
    <property type="component" value="Unassembled WGS sequence"/>
</dbReference>
<evidence type="ECO:0000256" key="1">
    <source>
        <dbReference type="ARBA" id="ARBA00022737"/>
    </source>
</evidence>
<dbReference type="GO" id="GO:0005739">
    <property type="term" value="C:mitochondrion"/>
    <property type="evidence" value="ECO:0007669"/>
    <property type="project" value="TreeGrafter"/>
</dbReference>
<keyword evidence="3" id="KW-0040">ANK repeat</keyword>
<evidence type="ECO:0000256" key="4">
    <source>
        <dbReference type="ARBA" id="ARBA00023098"/>
    </source>
</evidence>
<keyword evidence="8" id="KW-1185">Reference proteome</keyword>
<dbReference type="EMBL" id="UYRV01003373">
    <property type="protein sequence ID" value="VDK50187.1"/>
    <property type="molecule type" value="Genomic_DNA"/>
</dbReference>
<accession>A0A3P6QVR8</accession>
<dbReference type="OrthoDB" id="10021675at2759"/>
<reference evidence="7 8" key="1">
    <citation type="submission" date="2018-11" db="EMBL/GenBank/DDBJ databases">
        <authorList>
            <consortium name="Pathogen Informatics"/>
        </authorList>
    </citation>
    <scope>NUCLEOTIDE SEQUENCE [LARGE SCALE GENOMIC DNA]</scope>
</reference>
<evidence type="ECO:0000313" key="7">
    <source>
        <dbReference type="EMBL" id="VDK50187.1"/>
    </source>
</evidence>
<evidence type="ECO:0000259" key="6">
    <source>
        <dbReference type="PROSITE" id="PS51635"/>
    </source>
</evidence>
<dbReference type="PANTHER" id="PTHR24139:SF34">
    <property type="entry name" value="85_88 KDA CALCIUM-INDEPENDENT PHOSPHOLIPASE A2"/>
    <property type="match status" value="1"/>
</dbReference>
<sequence length="213" mass="23947">MFSTVKADRFPVKLEYMRNYRLPISEEDNDRLGFGDPAGIPTWKALRRTSAAPMFFPPDDVYIDGGIIANNPLLDLLSEVELFNGTNSYLSHPEKNVEVGCVLSFGTGQIPSTRLDPLHIGITNPISSALNFKNLSLVIVDQVAASEGAPVDRSYSWCNALRIPFFRFSAPLRKKCKMNKNRSAGRLKIKLTSCGYDYQDNAKVLWHRFQKTL</sequence>
<dbReference type="InterPro" id="IPR016035">
    <property type="entry name" value="Acyl_Trfase/lysoPLipase"/>
</dbReference>
<dbReference type="Gene3D" id="3.40.1090.10">
    <property type="entry name" value="Cytosolic phospholipase A2 catalytic domain"/>
    <property type="match status" value="1"/>
</dbReference>